<proteinExistence type="inferred from homology"/>
<dbReference type="RefSeq" id="WP_090072759.1">
    <property type="nucleotide sequence ID" value="NZ_FOVR01000006.1"/>
</dbReference>
<sequence>MPSRIESLFDLRGKSALVTGGAANIGFAAANILAAAGASVAISSRSISRAEEACDKLRAEHGNNCLALELDHTEPESIDAAASAFFNWCPACDILINNAGGGVGASIAKLFERTPSDIRAMIDSNLTGPLLCCRAFGKSMADQGHGKIINFGSIAAIVGRDRRIYEPAGMLGQPVDYAAAKGGILAMTRDLAGYLGPMGVNVNAISPGGIERNHHPAFISGYSDLTPLGRMGKEPDDLEGAILFLASSASDYVHGHNLVVDGGFSVWK</sequence>
<evidence type="ECO:0000313" key="2">
    <source>
        <dbReference type="EMBL" id="SFO43075.1"/>
    </source>
</evidence>
<dbReference type="FunFam" id="3.40.50.720:FF:000084">
    <property type="entry name" value="Short-chain dehydrogenase reductase"/>
    <property type="match status" value="1"/>
</dbReference>
<accession>A0A1I5H499</accession>
<comment type="similarity">
    <text evidence="1">Belongs to the short-chain dehydrogenases/reductases (SDR) family.</text>
</comment>
<dbReference type="PRINTS" id="PR00081">
    <property type="entry name" value="GDHRDH"/>
</dbReference>
<protein>
    <submittedName>
        <fullName evidence="2">NAD(P)-dependent dehydrogenase, short-chain alcohol dehydrogenase family</fullName>
    </submittedName>
</protein>
<evidence type="ECO:0000313" key="3">
    <source>
        <dbReference type="Proteomes" id="UP000199236"/>
    </source>
</evidence>
<dbReference type="InterPro" id="IPR002347">
    <property type="entry name" value="SDR_fam"/>
</dbReference>
<dbReference type="Gene3D" id="3.40.50.720">
    <property type="entry name" value="NAD(P)-binding Rossmann-like Domain"/>
    <property type="match status" value="1"/>
</dbReference>
<gene>
    <name evidence="2" type="ORF">SAMN04488056_10619</name>
</gene>
<dbReference type="PRINTS" id="PR00080">
    <property type="entry name" value="SDRFAMILY"/>
</dbReference>
<dbReference type="Proteomes" id="UP000199236">
    <property type="component" value="Unassembled WGS sequence"/>
</dbReference>
<dbReference type="AlphaFoldDB" id="A0A1I5H499"/>
<keyword evidence="3" id="KW-1185">Reference proteome</keyword>
<dbReference type="OrthoDB" id="9803333at2"/>
<dbReference type="STRING" id="655353.SAMN04488056_10619"/>
<dbReference type="EMBL" id="FOVR01000006">
    <property type="protein sequence ID" value="SFO43075.1"/>
    <property type="molecule type" value="Genomic_DNA"/>
</dbReference>
<dbReference type="PANTHER" id="PTHR42760">
    <property type="entry name" value="SHORT-CHAIN DEHYDROGENASES/REDUCTASES FAMILY MEMBER"/>
    <property type="match status" value="1"/>
</dbReference>
<organism evidence="2 3">
    <name type="scientific">Cohaesibacter marisflavi</name>
    <dbReference type="NCBI Taxonomy" id="655353"/>
    <lineage>
        <taxon>Bacteria</taxon>
        <taxon>Pseudomonadati</taxon>
        <taxon>Pseudomonadota</taxon>
        <taxon>Alphaproteobacteria</taxon>
        <taxon>Hyphomicrobiales</taxon>
        <taxon>Cohaesibacteraceae</taxon>
    </lineage>
</organism>
<dbReference type="SUPFAM" id="SSF51735">
    <property type="entry name" value="NAD(P)-binding Rossmann-fold domains"/>
    <property type="match status" value="1"/>
</dbReference>
<name>A0A1I5H499_9HYPH</name>
<reference evidence="2 3" key="1">
    <citation type="submission" date="2016-10" db="EMBL/GenBank/DDBJ databases">
        <authorList>
            <person name="de Groot N.N."/>
        </authorList>
    </citation>
    <scope>NUCLEOTIDE SEQUENCE [LARGE SCALE GENOMIC DNA]</scope>
    <source>
        <strain evidence="2 3">CGMCC 1.9157</strain>
    </source>
</reference>
<dbReference type="Pfam" id="PF13561">
    <property type="entry name" value="adh_short_C2"/>
    <property type="match status" value="1"/>
</dbReference>
<evidence type="ECO:0000256" key="1">
    <source>
        <dbReference type="ARBA" id="ARBA00006484"/>
    </source>
</evidence>
<dbReference type="GO" id="GO:0016616">
    <property type="term" value="F:oxidoreductase activity, acting on the CH-OH group of donors, NAD or NADP as acceptor"/>
    <property type="evidence" value="ECO:0007669"/>
    <property type="project" value="TreeGrafter"/>
</dbReference>
<dbReference type="InterPro" id="IPR036291">
    <property type="entry name" value="NAD(P)-bd_dom_sf"/>
</dbReference>